<evidence type="ECO:0000256" key="6">
    <source>
        <dbReference type="SAM" id="Phobius"/>
    </source>
</evidence>
<feature type="compositionally biased region" description="Pro residues" evidence="5">
    <location>
        <begin position="333"/>
        <end position="345"/>
    </location>
</feature>
<dbReference type="CDD" id="cd14014">
    <property type="entry name" value="STKc_PknB_like"/>
    <property type="match status" value="1"/>
</dbReference>
<gene>
    <name evidence="8" type="ORF">DFJ69_3981</name>
</gene>
<feature type="compositionally biased region" description="Low complexity" evidence="5">
    <location>
        <begin position="424"/>
        <end position="436"/>
    </location>
</feature>
<dbReference type="PROSITE" id="PS50011">
    <property type="entry name" value="PROTEIN_KINASE_DOM"/>
    <property type="match status" value="1"/>
</dbReference>
<feature type="compositionally biased region" description="Gly residues" evidence="5">
    <location>
        <begin position="462"/>
        <end position="486"/>
    </location>
</feature>
<feature type="compositionally biased region" description="Low complexity" evidence="5">
    <location>
        <begin position="450"/>
        <end position="461"/>
    </location>
</feature>
<keyword evidence="4" id="KW-0067">ATP-binding</keyword>
<dbReference type="Pfam" id="PF00069">
    <property type="entry name" value="Pkinase"/>
    <property type="match status" value="1"/>
</dbReference>
<dbReference type="Proteomes" id="UP000256661">
    <property type="component" value="Unassembled WGS sequence"/>
</dbReference>
<dbReference type="AlphaFoldDB" id="A0A3D9SRC3"/>
<evidence type="ECO:0000256" key="4">
    <source>
        <dbReference type="ARBA" id="ARBA00022840"/>
    </source>
</evidence>
<reference evidence="8 9" key="1">
    <citation type="submission" date="2018-08" db="EMBL/GenBank/DDBJ databases">
        <title>Sequencing the genomes of 1000 actinobacteria strains.</title>
        <authorList>
            <person name="Klenk H.-P."/>
        </authorList>
    </citation>
    <scope>NUCLEOTIDE SEQUENCE [LARGE SCALE GENOMIC DNA]</scope>
    <source>
        <strain evidence="8 9">DSM 43927</strain>
    </source>
</reference>
<feature type="compositionally biased region" description="Pro residues" evidence="5">
    <location>
        <begin position="357"/>
        <end position="366"/>
    </location>
</feature>
<feature type="compositionally biased region" description="Low complexity" evidence="5">
    <location>
        <begin position="346"/>
        <end position="356"/>
    </location>
</feature>
<keyword evidence="6" id="KW-0812">Transmembrane</keyword>
<dbReference type="InterPro" id="IPR000719">
    <property type="entry name" value="Prot_kinase_dom"/>
</dbReference>
<keyword evidence="9" id="KW-1185">Reference proteome</keyword>
<feature type="compositionally biased region" description="Low complexity" evidence="5">
    <location>
        <begin position="514"/>
        <end position="530"/>
    </location>
</feature>
<keyword evidence="6" id="KW-1133">Transmembrane helix</keyword>
<evidence type="ECO:0000256" key="2">
    <source>
        <dbReference type="ARBA" id="ARBA00022741"/>
    </source>
</evidence>
<dbReference type="SUPFAM" id="SSF56112">
    <property type="entry name" value="Protein kinase-like (PK-like)"/>
    <property type="match status" value="1"/>
</dbReference>
<dbReference type="RefSeq" id="WP_245974463.1">
    <property type="nucleotide sequence ID" value="NZ_QTTT01000001.1"/>
</dbReference>
<keyword evidence="2" id="KW-0547">Nucleotide-binding</keyword>
<keyword evidence="8" id="KW-0723">Serine/threonine-protein kinase</keyword>
<evidence type="ECO:0000256" key="3">
    <source>
        <dbReference type="ARBA" id="ARBA00022777"/>
    </source>
</evidence>
<feature type="compositionally biased region" description="Pro residues" evidence="5">
    <location>
        <begin position="502"/>
        <end position="513"/>
    </location>
</feature>
<feature type="transmembrane region" description="Helical" evidence="6">
    <location>
        <begin position="381"/>
        <end position="403"/>
    </location>
</feature>
<feature type="region of interest" description="Disordered" evidence="5">
    <location>
        <begin position="311"/>
        <end position="373"/>
    </location>
</feature>
<evidence type="ECO:0000313" key="8">
    <source>
        <dbReference type="EMBL" id="REE98492.1"/>
    </source>
</evidence>
<evidence type="ECO:0000259" key="7">
    <source>
        <dbReference type="PROSITE" id="PS50011"/>
    </source>
</evidence>
<keyword evidence="3 8" id="KW-0418">Kinase</keyword>
<dbReference type="Gene3D" id="3.30.200.20">
    <property type="entry name" value="Phosphorylase Kinase, domain 1"/>
    <property type="match status" value="1"/>
</dbReference>
<dbReference type="GO" id="GO:0004674">
    <property type="term" value="F:protein serine/threonine kinase activity"/>
    <property type="evidence" value="ECO:0007669"/>
    <property type="project" value="UniProtKB-KW"/>
</dbReference>
<dbReference type="PANTHER" id="PTHR43289:SF34">
    <property type="entry name" value="SERINE_THREONINE-PROTEIN KINASE YBDM-RELATED"/>
    <property type="match status" value="1"/>
</dbReference>
<dbReference type="PANTHER" id="PTHR43289">
    <property type="entry name" value="MITOGEN-ACTIVATED PROTEIN KINASE KINASE KINASE 20-RELATED"/>
    <property type="match status" value="1"/>
</dbReference>
<organism evidence="8 9">
    <name type="scientific">Thermomonospora umbrina</name>
    <dbReference type="NCBI Taxonomy" id="111806"/>
    <lineage>
        <taxon>Bacteria</taxon>
        <taxon>Bacillati</taxon>
        <taxon>Actinomycetota</taxon>
        <taxon>Actinomycetes</taxon>
        <taxon>Streptosporangiales</taxon>
        <taxon>Thermomonosporaceae</taxon>
        <taxon>Thermomonospora</taxon>
    </lineage>
</organism>
<dbReference type="GO" id="GO:0005524">
    <property type="term" value="F:ATP binding"/>
    <property type="evidence" value="ECO:0007669"/>
    <property type="project" value="UniProtKB-KW"/>
</dbReference>
<dbReference type="EMBL" id="QTTT01000001">
    <property type="protein sequence ID" value="REE98492.1"/>
    <property type="molecule type" value="Genomic_DNA"/>
</dbReference>
<comment type="caution">
    <text evidence="8">The sequence shown here is derived from an EMBL/GenBank/DDBJ whole genome shotgun (WGS) entry which is preliminary data.</text>
</comment>
<feature type="region of interest" description="Disordered" evidence="5">
    <location>
        <begin position="408"/>
        <end position="538"/>
    </location>
</feature>
<dbReference type="SMART" id="SM00220">
    <property type="entry name" value="S_TKc"/>
    <property type="match status" value="1"/>
</dbReference>
<proteinExistence type="predicted"/>
<evidence type="ECO:0000313" key="9">
    <source>
        <dbReference type="Proteomes" id="UP000256661"/>
    </source>
</evidence>
<dbReference type="PROSITE" id="PS00108">
    <property type="entry name" value="PROTEIN_KINASE_ST"/>
    <property type="match status" value="1"/>
</dbReference>
<keyword evidence="1" id="KW-0808">Transferase</keyword>
<protein>
    <submittedName>
        <fullName evidence="8">Serine/threonine protein kinase</fullName>
    </submittedName>
</protein>
<name>A0A3D9SRC3_9ACTN</name>
<evidence type="ECO:0000256" key="1">
    <source>
        <dbReference type="ARBA" id="ARBA00022679"/>
    </source>
</evidence>
<feature type="domain" description="Protein kinase" evidence="7">
    <location>
        <begin position="22"/>
        <end position="270"/>
    </location>
</feature>
<accession>A0A3D9SRC3</accession>
<evidence type="ECO:0000256" key="5">
    <source>
        <dbReference type="SAM" id="MobiDB-lite"/>
    </source>
</evidence>
<feature type="compositionally biased region" description="Low complexity" evidence="5">
    <location>
        <begin position="487"/>
        <end position="501"/>
    </location>
</feature>
<sequence length="538" mass="54007">MASIPETVAPLRAGDPRRLGDYRLEGRLGAGGQGAVYLGTAPDGRLVAVKLLHAEQTEDPRARERFVREARAAMRVARFCTAQVLDADVAGDLPYLVSEYVPGPSLYRLVAERGPITGAALDRLAIGVVTALVAIHRAGIVHRDLKPGNVLIAADGPRVIDFGIAKDLDGEATTSSRIVGTPAYMSPEQLAGGPVTPAVDVFAWGAMIAYVATGQAPFGSDTIPLVVNRIINAEPELSGLPEPMRSLVADCLAKDAARRPTARQILLRLLGQEDEPVPAPATTGEDGMLARAATLAAVGLVVPGVAAAGTVADGPTDPAGPGGSTDSEVTEHVPPPPPPPEPQRPLGPVAYEMPGYGPVPQPPLPTIPAAGPRRAGPRVRVAMACTGALAALVVTGIMTMSALGDSQDARKMKPAAGTSSPSAGTGQNGTTQNGTGPYAGTPAQNDDPQPGTSTVPSSPTTGGTGGYGGYGGGSGGNGGYGGGGNGTHPTPTPSGETTPTPSVTPTPTDPSPHPSDTGTTPEGGDGDPSTGDGGTGGY</sequence>
<dbReference type="Gene3D" id="1.10.510.10">
    <property type="entry name" value="Transferase(Phosphotransferase) domain 1"/>
    <property type="match status" value="1"/>
</dbReference>
<dbReference type="InterPro" id="IPR011009">
    <property type="entry name" value="Kinase-like_dom_sf"/>
</dbReference>
<keyword evidence="6" id="KW-0472">Membrane</keyword>
<dbReference type="InterPro" id="IPR008271">
    <property type="entry name" value="Ser/Thr_kinase_AS"/>
</dbReference>